<feature type="transmembrane region" description="Helical" evidence="7">
    <location>
        <begin position="84"/>
        <end position="105"/>
    </location>
</feature>
<keyword evidence="5 7" id="KW-1133">Transmembrane helix</keyword>
<evidence type="ECO:0000313" key="9">
    <source>
        <dbReference type="Proteomes" id="UP000824112"/>
    </source>
</evidence>
<proteinExistence type="predicted"/>
<comment type="caution">
    <text evidence="8">The sequence shown here is derived from an EMBL/GenBank/DDBJ whole genome shotgun (WGS) entry which is preliminary data.</text>
</comment>
<dbReference type="GO" id="GO:0005886">
    <property type="term" value="C:plasma membrane"/>
    <property type="evidence" value="ECO:0007669"/>
    <property type="project" value="UniProtKB-SubCell"/>
</dbReference>
<evidence type="ECO:0000313" key="8">
    <source>
        <dbReference type="EMBL" id="HIU54752.1"/>
    </source>
</evidence>
<evidence type="ECO:0000256" key="2">
    <source>
        <dbReference type="ARBA" id="ARBA00022448"/>
    </source>
</evidence>
<sequence length="424" mass="44955">MSRRKKLPLYIQILIGMAAGIVAGILLTQLGLNRIVIFWIKPFGDIFINLLKLVAVPLVIFSLLKGIGNLSDISRLSQMGIKTIAIYLATTIAAVCLGLGLALLIQPGNSLAPEDSAQLQQTYQNVVSQQNESATALQEKGPLEFLTSIVPDNIVAAMGNNGNMLQIIFISILTGIAIVLCGKEKMAPFMKLIDALDTLILKTVDLIMLFAPIGVFALMSGIIADSSGNLSILGALGIYALTVIAGLVILITLFYPALIHLFTRVPVKKFFQAMMPVQLLAFSTSSSAATLPLTMEKVEKDLKIPNEVTSFVLPVGVTINMDGTSCYQAIAAIFIAQVMGIELGWIEILTLIATTTISSIGTPGIPGGSVVILIMVLASIGVPPEGMALILGIDRPLDMMRTVVNVTGDATVASIIAAGEPEQR</sequence>
<name>A0A9D1M6Y2_9BACT</name>
<evidence type="ECO:0000256" key="5">
    <source>
        <dbReference type="ARBA" id="ARBA00022989"/>
    </source>
</evidence>
<dbReference type="AlphaFoldDB" id="A0A9D1M6Y2"/>
<dbReference type="PANTHER" id="PTHR42865:SF7">
    <property type="entry name" value="PROTON_GLUTAMATE-ASPARTATE SYMPORTER"/>
    <property type="match status" value="1"/>
</dbReference>
<dbReference type="EMBL" id="DVNA01000066">
    <property type="protein sequence ID" value="HIU54752.1"/>
    <property type="molecule type" value="Genomic_DNA"/>
</dbReference>
<comment type="subcellular location">
    <subcellularLocation>
        <location evidence="1">Cell membrane</location>
        <topology evidence="1">Multi-pass membrane protein</topology>
    </subcellularLocation>
</comment>
<dbReference type="PRINTS" id="PR00173">
    <property type="entry name" value="EDTRNSPORT"/>
</dbReference>
<feature type="transmembrane region" description="Helical" evidence="7">
    <location>
        <begin position="236"/>
        <end position="258"/>
    </location>
</feature>
<keyword evidence="6 7" id="KW-0472">Membrane</keyword>
<dbReference type="Proteomes" id="UP000824112">
    <property type="component" value="Unassembled WGS sequence"/>
</dbReference>
<dbReference type="PANTHER" id="PTHR42865">
    <property type="entry name" value="PROTON/GLUTAMATE-ASPARTATE SYMPORTER"/>
    <property type="match status" value="1"/>
</dbReference>
<feature type="transmembrane region" description="Helical" evidence="7">
    <location>
        <begin position="164"/>
        <end position="182"/>
    </location>
</feature>
<feature type="transmembrane region" description="Helical" evidence="7">
    <location>
        <begin position="203"/>
        <end position="224"/>
    </location>
</feature>
<evidence type="ECO:0000256" key="7">
    <source>
        <dbReference type="SAM" id="Phobius"/>
    </source>
</evidence>
<dbReference type="GO" id="GO:0015293">
    <property type="term" value="F:symporter activity"/>
    <property type="evidence" value="ECO:0007669"/>
    <property type="project" value="UniProtKB-KW"/>
</dbReference>
<dbReference type="InterPro" id="IPR001991">
    <property type="entry name" value="Na-dicarboxylate_symporter"/>
</dbReference>
<evidence type="ECO:0000256" key="6">
    <source>
        <dbReference type="ARBA" id="ARBA00023136"/>
    </source>
</evidence>
<dbReference type="Pfam" id="PF00375">
    <property type="entry name" value="SDF"/>
    <property type="match status" value="1"/>
</dbReference>
<evidence type="ECO:0000256" key="3">
    <source>
        <dbReference type="ARBA" id="ARBA00022475"/>
    </source>
</evidence>
<keyword evidence="4 7" id="KW-0812">Transmembrane</keyword>
<feature type="transmembrane region" description="Helical" evidence="7">
    <location>
        <begin position="46"/>
        <end position="64"/>
    </location>
</feature>
<gene>
    <name evidence="8" type="ORF">IAB03_02970</name>
</gene>
<dbReference type="SUPFAM" id="SSF118215">
    <property type="entry name" value="Proton glutamate symport protein"/>
    <property type="match status" value="1"/>
</dbReference>
<reference evidence="8" key="1">
    <citation type="submission" date="2020-10" db="EMBL/GenBank/DDBJ databases">
        <authorList>
            <person name="Gilroy R."/>
        </authorList>
    </citation>
    <scope>NUCLEOTIDE SEQUENCE</scope>
    <source>
        <strain evidence="8">CHK158-818</strain>
    </source>
</reference>
<dbReference type="InterPro" id="IPR036458">
    <property type="entry name" value="Na:dicarbo_symporter_sf"/>
</dbReference>
<organism evidence="8 9">
    <name type="scientific">Candidatus Gallibacteroides avistercoris</name>
    <dbReference type="NCBI Taxonomy" id="2840833"/>
    <lineage>
        <taxon>Bacteria</taxon>
        <taxon>Pseudomonadati</taxon>
        <taxon>Bacteroidota</taxon>
        <taxon>Bacteroidia</taxon>
        <taxon>Bacteroidales</taxon>
        <taxon>Bacteroidaceae</taxon>
        <taxon>Bacteroidaceae incertae sedis</taxon>
        <taxon>Candidatus Gallibacteroides</taxon>
    </lineage>
</organism>
<dbReference type="Gene3D" id="1.10.3860.10">
    <property type="entry name" value="Sodium:dicarboxylate symporter"/>
    <property type="match status" value="1"/>
</dbReference>
<keyword evidence="2" id="KW-0813">Transport</keyword>
<evidence type="ECO:0000256" key="1">
    <source>
        <dbReference type="ARBA" id="ARBA00004651"/>
    </source>
</evidence>
<protein>
    <submittedName>
        <fullName evidence="8">Dicarboxylate/amino acid:cation symporter</fullName>
    </submittedName>
</protein>
<feature type="transmembrane region" description="Helical" evidence="7">
    <location>
        <begin position="371"/>
        <end position="393"/>
    </location>
</feature>
<reference evidence="8" key="2">
    <citation type="journal article" date="2021" name="PeerJ">
        <title>Extensive microbial diversity within the chicken gut microbiome revealed by metagenomics and culture.</title>
        <authorList>
            <person name="Gilroy R."/>
            <person name="Ravi A."/>
            <person name="Getino M."/>
            <person name="Pursley I."/>
            <person name="Horton D.L."/>
            <person name="Alikhan N.F."/>
            <person name="Baker D."/>
            <person name="Gharbi K."/>
            <person name="Hall N."/>
            <person name="Watson M."/>
            <person name="Adriaenssens E.M."/>
            <person name="Foster-Nyarko E."/>
            <person name="Jarju S."/>
            <person name="Secka A."/>
            <person name="Antonio M."/>
            <person name="Oren A."/>
            <person name="Chaudhuri R.R."/>
            <person name="La Ragione R."/>
            <person name="Hildebrand F."/>
            <person name="Pallen M.J."/>
        </authorList>
    </citation>
    <scope>NUCLEOTIDE SEQUENCE</scope>
    <source>
        <strain evidence="8">CHK158-818</strain>
    </source>
</reference>
<accession>A0A9D1M6Y2</accession>
<keyword evidence="3" id="KW-1003">Cell membrane</keyword>
<feature type="transmembrane region" description="Helical" evidence="7">
    <location>
        <begin position="7"/>
        <end position="26"/>
    </location>
</feature>
<evidence type="ECO:0000256" key="4">
    <source>
        <dbReference type="ARBA" id="ARBA00022692"/>
    </source>
</evidence>